<gene>
    <name evidence="7" type="ORF">WICPIJ_000076</name>
</gene>
<accession>A0A9P8QEK6</accession>
<feature type="transmembrane region" description="Helical" evidence="6">
    <location>
        <begin position="123"/>
        <end position="148"/>
    </location>
</feature>
<feature type="transmembrane region" description="Helical" evidence="6">
    <location>
        <begin position="468"/>
        <end position="488"/>
    </location>
</feature>
<dbReference type="PANTHER" id="PTHR21576">
    <property type="entry name" value="UNCHARACTERIZED NODULIN-LIKE PROTEIN"/>
    <property type="match status" value="1"/>
</dbReference>
<dbReference type="SUPFAM" id="SSF103473">
    <property type="entry name" value="MFS general substrate transporter"/>
    <property type="match status" value="2"/>
</dbReference>
<dbReference type="Proteomes" id="UP000774326">
    <property type="component" value="Unassembled WGS sequence"/>
</dbReference>
<dbReference type="InterPro" id="IPR036259">
    <property type="entry name" value="MFS_trans_sf"/>
</dbReference>
<keyword evidence="4 6" id="KW-0472">Membrane</keyword>
<feature type="transmembrane region" description="Helical" evidence="6">
    <location>
        <begin position="590"/>
        <end position="611"/>
    </location>
</feature>
<feature type="region of interest" description="Disordered" evidence="5">
    <location>
        <begin position="383"/>
        <end position="429"/>
    </location>
</feature>
<evidence type="ECO:0000256" key="4">
    <source>
        <dbReference type="ARBA" id="ARBA00023136"/>
    </source>
</evidence>
<evidence type="ECO:0000256" key="1">
    <source>
        <dbReference type="ARBA" id="ARBA00004141"/>
    </source>
</evidence>
<keyword evidence="8" id="KW-1185">Reference proteome</keyword>
<keyword evidence="3 6" id="KW-1133">Transmembrane helix</keyword>
<evidence type="ECO:0000256" key="2">
    <source>
        <dbReference type="ARBA" id="ARBA00022692"/>
    </source>
</evidence>
<keyword evidence="2 6" id="KW-0812">Transmembrane</keyword>
<feature type="transmembrane region" description="Helical" evidence="6">
    <location>
        <begin position="671"/>
        <end position="689"/>
    </location>
</feature>
<feature type="compositionally biased region" description="Low complexity" evidence="5">
    <location>
        <begin position="1"/>
        <end position="18"/>
    </location>
</feature>
<dbReference type="AlphaFoldDB" id="A0A9P8QEK6"/>
<feature type="transmembrane region" description="Helical" evidence="6">
    <location>
        <begin position="73"/>
        <end position="92"/>
    </location>
</feature>
<sequence>MSPTSTPSSTTPLLQPPQHQTTNNAKRFLSPRLISLITSTLTAINCSTPYIYSVYAPQLATKCQLNSSDAAKLSILLSCGSTFGGVPAGLFIDHFGPQVSSFLGSILGSGSFILLWYCYKYSWHSISVIGSALALSSFASIICFFASIKCVTANFPHHRGTAGAFPVSGYALGSLWYSWIAKWISHQWADSETRDGTALLLIFVAVCTGVCCALGSIGMKIHLKHDHDQGNEQHTVTVPGQAGKLHRSDSVSSQLMDLFTTRRRSFTKYAMSYWGVNRTPSMDSFRSYQSLNQNTKTFPSQSQQTTLSRPVNIASVLSSSSPAFSIGSPMSPSAIAANRRGSVTKLGTLSSSLSQSRMNNYLQHQNTANSAISTEDEECVDFYTNGAFSPNSNSSGSTPKLQSQQPIRASTPPLLPTSSHLNNQTIGNHKLPRISNDMAPLMDEEMYVAVEDTPIFVRSTDPVFPSTLSSSIFSISFMNHFIIVSFLISSGQFYIYNVGFVVVTLVQSAFITSGSSTSLKDQITSAQSLQVSLISLFSFIGRLLSGPISDLISRKFHLQRLWGIVFGSVVISMGHYLIGNAVSNVQELSLASVLIGFAFGFVFGTYPAIIADEFGTKLFTSLWGLVTTGGIFILTVWNSAFAQEVQAHIPSDSGENVCLQGASCFRETFKWLAGVGYGVTCFVLLVIWIKHRNKKTSTVTRT</sequence>
<proteinExistence type="predicted"/>
<feature type="transmembrane region" description="Helical" evidence="6">
    <location>
        <begin position="99"/>
        <end position="117"/>
    </location>
</feature>
<feature type="transmembrane region" description="Helical" evidence="6">
    <location>
        <begin position="199"/>
        <end position="219"/>
    </location>
</feature>
<dbReference type="GO" id="GO:0000329">
    <property type="term" value="C:fungal-type vacuole membrane"/>
    <property type="evidence" value="ECO:0007669"/>
    <property type="project" value="TreeGrafter"/>
</dbReference>
<name>A0A9P8QEK6_WICPI</name>
<feature type="compositionally biased region" description="Polar residues" evidence="5">
    <location>
        <begin position="386"/>
        <end position="408"/>
    </location>
</feature>
<evidence type="ECO:0008006" key="9">
    <source>
        <dbReference type="Google" id="ProtNLM"/>
    </source>
</evidence>
<dbReference type="OrthoDB" id="410267at2759"/>
<feature type="transmembrane region" description="Helical" evidence="6">
    <location>
        <begin position="618"/>
        <end position="637"/>
    </location>
</feature>
<feature type="transmembrane region" description="Helical" evidence="6">
    <location>
        <begin position="160"/>
        <end position="179"/>
    </location>
</feature>
<feature type="region of interest" description="Disordered" evidence="5">
    <location>
        <begin position="1"/>
        <end position="21"/>
    </location>
</feature>
<reference evidence="7" key="2">
    <citation type="submission" date="2021-01" db="EMBL/GenBank/DDBJ databases">
        <authorList>
            <person name="Schikora-Tamarit M.A."/>
        </authorList>
    </citation>
    <scope>NUCLEOTIDE SEQUENCE</scope>
    <source>
        <strain evidence="7">CBS2887</strain>
    </source>
</reference>
<evidence type="ECO:0000313" key="8">
    <source>
        <dbReference type="Proteomes" id="UP000774326"/>
    </source>
</evidence>
<evidence type="ECO:0000256" key="5">
    <source>
        <dbReference type="SAM" id="MobiDB-lite"/>
    </source>
</evidence>
<feature type="transmembrane region" description="Helical" evidence="6">
    <location>
        <begin position="494"/>
        <end position="512"/>
    </location>
</feature>
<comment type="caution">
    <text evidence="7">The sequence shown here is derived from an EMBL/GenBank/DDBJ whole genome shotgun (WGS) entry which is preliminary data.</text>
</comment>
<evidence type="ECO:0000256" key="6">
    <source>
        <dbReference type="SAM" id="Phobius"/>
    </source>
</evidence>
<organism evidence="7 8">
    <name type="scientific">Wickerhamomyces pijperi</name>
    <name type="common">Yeast</name>
    <name type="synonym">Pichia pijperi</name>
    <dbReference type="NCBI Taxonomy" id="599730"/>
    <lineage>
        <taxon>Eukaryota</taxon>
        <taxon>Fungi</taxon>
        <taxon>Dikarya</taxon>
        <taxon>Ascomycota</taxon>
        <taxon>Saccharomycotina</taxon>
        <taxon>Saccharomycetes</taxon>
        <taxon>Phaffomycetales</taxon>
        <taxon>Wickerhamomycetaceae</taxon>
        <taxon>Wickerhamomyces</taxon>
    </lineage>
</organism>
<dbReference type="PANTHER" id="PTHR21576:SF166">
    <property type="entry name" value="ADR278WP"/>
    <property type="match status" value="1"/>
</dbReference>
<evidence type="ECO:0000313" key="7">
    <source>
        <dbReference type="EMBL" id="KAH3688948.1"/>
    </source>
</evidence>
<feature type="compositionally biased region" description="Polar residues" evidence="5">
    <location>
        <begin position="416"/>
        <end position="427"/>
    </location>
</feature>
<comment type="subcellular location">
    <subcellularLocation>
        <location evidence="1">Membrane</location>
        <topology evidence="1">Multi-pass membrane protein</topology>
    </subcellularLocation>
</comment>
<feature type="transmembrane region" description="Helical" evidence="6">
    <location>
        <begin position="561"/>
        <end position="578"/>
    </location>
</feature>
<dbReference type="EMBL" id="JAEUBG010000050">
    <property type="protein sequence ID" value="KAH3688948.1"/>
    <property type="molecule type" value="Genomic_DNA"/>
</dbReference>
<reference evidence="7" key="1">
    <citation type="journal article" date="2021" name="Open Biol.">
        <title>Shared evolutionary footprints suggest mitochondrial oxidative damage underlies multiple complex I losses in fungi.</title>
        <authorList>
            <person name="Schikora-Tamarit M.A."/>
            <person name="Marcet-Houben M."/>
            <person name="Nosek J."/>
            <person name="Gabaldon T."/>
        </authorList>
    </citation>
    <scope>NUCLEOTIDE SEQUENCE</scope>
    <source>
        <strain evidence="7">CBS2887</strain>
    </source>
</reference>
<dbReference type="Gene3D" id="1.20.1250.20">
    <property type="entry name" value="MFS general substrate transporter like domains"/>
    <property type="match status" value="2"/>
</dbReference>
<feature type="transmembrane region" description="Helical" evidence="6">
    <location>
        <begin position="33"/>
        <end position="53"/>
    </location>
</feature>
<evidence type="ECO:0000256" key="3">
    <source>
        <dbReference type="ARBA" id="ARBA00022989"/>
    </source>
</evidence>
<protein>
    <recommendedName>
        <fullName evidence="9">Nodulin-like domain-containing protein</fullName>
    </recommendedName>
</protein>